<comment type="similarity">
    <text evidence="1">Belongs to the MobA/MobL family.</text>
</comment>
<dbReference type="CDD" id="cd17933">
    <property type="entry name" value="DEXSc_RecD-like"/>
    <property type="match status" value="1"/>
</dbReference>
<feature type="compositionally biased region" description="Basic and acidic residues" evidence="3">
    <location>
        <begin position="1038"/>
        <end position="1050"/>
    </location>
</feature>
<protein>
    <submittedName>
        <fullName evidence="5">Ti-type conjugative transfer relaxase TraA</fullName>
    </submittedName>
</protein>
<evidence type="ECO:0000256" key="1">
    <source>
        <dbReference type="ARBA" id="ARBA00010873"/>
    </source>
</evidence>
<dbReference type="SUPFAM" id="SSF52540">
    <property type="entry name" value="P-loop containing nucleoside triphosphate hydrolases"/>
    <property type="match status" value="2"/>
</dbReference>
<dbReference type="RefSeq" id="WP_109858675.1">
    <property type="nucleotide sequence ID" value="NZ_JAPZLN010000011.1"/>
</dbReference>
<feature type="region of interest" description="Disordered" evidence="3">
    <location>
        <begin position="1214"/>
        <end position="1235"/>
    </location>
</feature>
<proteinExistence type="inferred from homology"/>
<organism evidence="5 8">
    <name type="scientific">Agrobacterium salinitolerans</name>
    <dbReference type="NCBI Taxonomy" id="1183413"/>
    <lineage>
        <taxon>Bacteria</taxon>
        <taxon>Pseudomonadati</taxon>
        <taxon>Pseudomonadota</taxon>
        <taxon>Alphaproteobacteria</taxon>
        <taxon>Hyphomicrobiales</taxon>
        <taxon>Rhizobiaceae</taxon>
        <taxon>Rhizobium/Agrobacterium group</taxon>
        <taxon>Agrobacterium</taxon>
    </lineage>
</organism>
<evidence type="ECO:0000313" key="6">
    <source>
        <dbReference type="EMBL" id="TRA83591.1"/>
    </source>
</evidence>
<sequence>MAIYHASMKPVTRASGRSAVASAAYRAGERLTNERDGITHDFTRKEGVEHAEIVLPDGVSAEWAKSREKLWNAAEFAESRKDARVAREFEIALPHELTAEQRLELTREFAQDLANRYGAGVDFAIHRPHDASDVRNHHAHLLMTTRQVNEEGLGEKTFIERENKWLLKNDLPTSHMQLRDIRQSFEQMTNSHLARAGLDIRVDHRSHAERGLEIEPTEHAGVHATQMERRGLDVSRARLDEDAAKRNADLIREKPEQVLAIITGEKSVFDRHDIARTLHRYINDDAQAFQNAFATVMSSPALVELQAERADATTGEIELARYSTREMVDLESSMANSAERLHQAQNHGVDRRLVERAIGRQDAAIRSSVSSDTAGKVERGELDSGERDRRIGAARLSDEQRAAIEHITGPERIAAVVGYAGAGKSTMLAAAREAWEAQGYQVHGAALSGKAAEGLEESSGIASRTLASWEMGWQNDRHQLGRGDVFVIDEAGMVGSRQLARFVGEAEKSGAKIVLVGDHEQLQAIGAGAPFRAIAEQIGHAELSEIRRQRVDWQREASVSFATHKTADGLAAYRQSGDIRFSETGEGARGEIVRDYLADREQRPDGTRVAMAHRRADVRAINADIRSALQDSQRLGRGEEGGEVSFQTNDGRRAFAPGDRLVFLENDRDLGVKNGMLGTVQTVEPDAIQVQLDGGAGRGRNNDRIVTIPTKTYQSFDHGYATTIHKTQGATVDRALVMASQTMDRHLTYVAMTRHRDGVQLYVAKDEFNDRKAGKLVEHGVAPYEHRAANRDSYFVTLENDKGQRHTTWGVDLERAMKDAAQEIGAKIGLGHAGSETVQLPNGKTAERNSWKVHGADELAFKALGDRLGRSGVKETTLDYTKDFAGRRGIAEQIGIRSEIEVDRAAMQRQDQRSPAAHPAREQQDRDAVETGVHDERLRLQVGPVRGREDPGSDRSDNRQQAKRRSAFDGLKLSRGAAGDKSQTPARSEKGQEPPQKVETQRRGMFDGLKLRAGERGSLSLSQQRSKDGSLRISPVPEKQDQERQSDRLRPMSGFEQSVDRFARAWSAAAKMDREGLPVLEGQKSELQQAGQQLDQQRPGSPNLMVSAMRNDPQTEQAMHQLSGRERVGQLVAGMDRERALQADPNVRADRLINTWQKLQAERQNLQGWQHDEARGKVEGQMRKVADVIERDPQVESIVRSRSKEIGISHVRQEQNVARAMEQQISRGRSQGLER</sequence>
<name>A0A9X3KTH4_9HYPH</name>
<dbReference type="InterPro" id="IPR005053">
    <property type="entry name" value="MobA_MobL"/>
</dbReference>
<dbReference type="GeneID" id="79865658"/>
<reference evidence="6" key="2">
    <citation type="submission" date="2019-02" db="EMBL/GenBank/DDBJ databases">
        <authorList>
            <person name="Baeyen S."/>
        </authorList>
    </citation>
    <scope>NUCLEOTIDE SEQUENCE</scope>
    <source>
        <strain evidence="6">GBBC3283</strain>
    </source>
</reference>
<dbReference type="NCBIfam" id="NF041496">
    <property type="entry name" value="MobQ"/>
    <property type="match status" value="1"/>
</dbReference>
<dbReference type="Pfam" id="PF13604">
    <property type="entry name" value="AAA_30"/>
    <property type="match status" value="1"/>
</dbReference>
<dbReference type="EMBL" id="SGNZ01000022">
    <property type="protein sequence ID" value="TRA83591.1"/>
    <property type="molecule type" value="Genomic_DNA"/>
</dbReference>
<feature type="domain" description="MobA/MobL protein" evidence="4">
    <location>
        <begin position="17"/>
        <end position="230"/>
    </location>
</feature>
<feature type="compositionally biased region" description="Basic and acidic residues" evidence="3">
    <location>
        <begin position="375"/>
        <end position="385"/>
    </location>
</feature>
<reference evidence="6 7" key="1">
    <citation type="journal article" date="2019" name="Appl. Microbiol. Biotechnol.">
        <title>Differential efficiency of wild type rhizogenic strains for rol gene transformation of plants.</title>
        <authorList>
            <person name="Desmet S."/>
            <person name="De Keyser E."/>
            <person name="Van Vaerenbergh J."/>
            <person name="Baeyen S."/>
            <person name="Van Huylenbroeck J."/>
            <person name="Geelen D."/>
            <person name="Dhooghe E."/>
        </authorList>
    </citation>
    <scope>NUCLEOTIDE SEQUENCE [LARGE SCALE GENOMIC DNA]</scope>
    <source>
        <strain evidence="6 7">GBBC3283</strain>
    </source>
</reference>
<feature type="compositionally biased region" description="Basic and acidic residues" evidence="3">
    <location>
        <begin position="999"/>
        <end position="1015"/>
    </location>
</feature>
<evidence type="ECO:0000256" key="3">
    <source>
        <dbReference type="SAM" id="MobiDB-lite"/>
    </source>
</evidence>
<evidence type="ECO:0000256" key="2">
    <source>
        <dbReference type="ARBA" id="ARBA00022971"/>
    </source>
</evidence>
<evidence type="ECO:0000313" key="5">
    <source>
        <dbReference type="EMBL" id="MCZ7940520.1"/>
    </source>
</evidence>
<feature type="compositionally biased region" description="Basic and acidic residues" evidence="3">
    <location>
        <begin position="919"/>
        <end position="939"/>
    </location>
</feature>
<feature type="compositionally biased region" description="Basic and acidic residues" evidence="3">
    <location>
        <begin position="946"/>
        <end position="960"/>
    </location>
</feature>
<evidence type="ECO:0000313" key="8">
    <source>
        <dbReference type="Proteomes" id="UP001151018"/>
    </source>
</evidence>
<dbReference type="Gene3D" id="3.40.50.300">
    <property type="entry name" value="P-loop containing nucleotide triphosphate hydrolases"/>
    <property type="match status" value="2"/>
</dbReference>
<dbReference type="InterPro" id="IPR014136">
    <property type="entry name" value="TraA_Ti"/>
</dbReference>
<dbReference type="Proteomes" id="UP000319481">
    <property type="component" value="Unassembled WGS sequence"/>
</dbReference>
<evidence type="ECO:0000313" key="7">
    <source>
        <dbReference type="Proteomes" id="UP000319481"/>
    </source>
</evidence>
<gene>
    <name evidence="5" type="primary">traA</name>
    <name evidence="6" type="ORF">EXN23_24930</name>
    <name evidence="5" type="ORF">O9X88_23590</name>
</gene>
<dbReference type="Proteomes" id="UP001151018">
    <property type="component" value="Unassembled WGS sequence"/>
</dbReference>
<reference evidence="5" key="3">
    <citation type="submission" date="2022-12" db="EMBL/GenBank/DDBJ databases">
        <title>Draft genome sequences of 22 rhizogenic Agrobacterium biovar 1 strains, the causative agent of hairy root disease.</title>
        <authorList>
            <person name="Kim N."/>
            <person name="Vargas P."/>
            <person name="Rediers H."/>
        </authorList>
    </citation>
    <scope>NUCLEOTIDE SEQUENCE</scope>
    <source>
        <strain evidence="5">ST15.13.006</strain>
    </source>
</reference>
<accession>A0A9X3KTH4</accession>
<dbReference type="Gene3D" id="3.30.930.30">
    <property type="match status" value="1"/>
</dbReference>
<evidence type="ECO:0000259" key="4">
    <source>
        <dbReference type="Pfam" id="PF03389"/>
    </source>
</evidence>
<feature type="region of interest" description="Disordered" evidence="3">
    <location>
        <begin position="905"/>
        <end position="1056"/>
    </location>
</feature>
<dbReference type="AlphaFoldDB" id="A0A9X3KTH4"/>
<keyword evidence="7" id="KW-1185">Reference proteome</keyword>
<comment type="caution">
    <text evidence="5">The sequence shown here is derived from an EMBL/GenBank/DDBJ whole genome shotgun (WGS) entry which is preliminary data.</text>
</comment>
<dbReference type="Gene3D" id="2.30.30.940">
    <property type="match status" value="1"/>
</dbReference>
<dbReference type="NCBIfam" id="TIGR02768">
    <property type="entry name" value="TraA_Ti"/>
    <property type="match status" value="1"/>
</dbReference>
<dbReference type="Pfam" id="PF03389">
    <property type="entry name" value="MobA_MobL"/>
    <property type="match status" value="1"/>
</dbReference>
<keyword evidence="2" id="KW-0184">Conjugation</keyword>
<feature type="region of interest" description="Disordered" evidence="3">
    <location>
        <begin position="364"/>
        <end position="385"/>
    </location>
</feature>
<dbReference type="CDD" id="cd18809">
    <property type="entry name" value="SF1_C_RecD"/>
    <property type="match status" value="1"/>
</dbReference>
<dbReference type="InterPro" id="IPR027417">
    <property type="entry name" value="P-loop_NTPase"/>
</dbReference>
<dbReference type="EMBL" id="JAPZLR010000026">
    <property type="protein sequence ID" value="MCZ7940520.1"/>
    <property type="molecule type" value="Genomic_DNA"/>
</dbReference>